<gene>
    <name evidence="1" type="ORF">E1267_26930</name>
</gene>
<reference evidence="1 2" key="1">
    <citation type="submission" date="2019-02" db="EMBL/GenBank/DDBJ databases">
        <title>Draft genome sequences of novel Actinobacteria.</title>
        <authorList>
            <person name="Sahin N."/>
            <person name="Ay H."/>
            <person name="Saygin H."/>
        </authorList>
    </citation>
    <scope>NUCLEOTIDE SEQUENCE [LARGE SCALE GENOMIC DNA]</scope>
    <source>
        <strain evidence="1 2">KC201</strain>
    </source>
</reference>
<dbReference type="PANTHER" id="PTHR39337">
    <property type="entry name" value="BLR5642 PROTEIN"/>
    <property type="match status" value="1"/>
</dbReference>
<proteinExistence type="predicted"/>
<dbReference type="EMBL" id="SMJZ01000116">
    <property type="protein sequence ID" value="TDC03257.1"/>
    <property type="molecule type" value="Genomic_DNA"/>
</dbReference>
<protein>
    <submittedName>
        <fullName evidence="1">DUF488 domain-containing protein</fullName>
    </submittedName>
</protein>
<dbReference type="RefSeq" id="WP_132336220.1">
    <property type="nucleotide sequence ID" value="NZ_SMJZ01000116.1"/>
</dbReference>
<dbReference type="PANTHER" id="PTHR39337:SF1">
    <property type="entry name" value="BLR5642 PROTEIN"/>
    <property type="match status" value="1"/>
</dbReference>
<name>A0A4R4N8K0_9ACTN</name>
<dbReference type="AlphaFoldDB" id="A0A4R4N8K0"/>
<evidence type="ECO:0000313" key="2">
    <source>
        <dbReference type="Proteomes" id="UP000295157"/>
    </source>
</evidence>
<dbReference type="Pfam" id="PF04343">
    <property type="entry name" value="DUF488"/>
    <property type="match status" value="1"/>
</dbReference>
<sequence>MTSNILLTIGHSTHTSSAFLNILRQHEITAVADVRSIPVSRFTPQFNRDNVKRGLYGAGIKYVFLGKELGARTTDATCYVDGRVQYGRLARTPEFASGIKRLLQGARTERIAIMCTEQEPLECHRTILIAQVLAEHGVTIDHIHGDGRTECHASAMQRLMAKFGLDQDDMLYTPGERLEQAVSRQERQIAYFNEDFATTGH</sequence>
<dbReference type="Proteomes" id="UP000295157">
    <property type="component" value="Unassembled WGS sequence"/>
</dbReference>
<comment type="caution">
    <text evidence="1">The sequence shown here is derived from an EMBL/GenBank/DDBJ whole genome shotgun (WGS) entry which is preliminary data.</text>
</comment>
<keyword evidence="2" id="KW-1185">Reference proteome</keyword>
<dbReference type="InterPro" id="IPR007438">
    <property type="entry name" value="DUF488"/>
</dbReference>
<evidence type="ECO:0000313" key="1">
    <source>
        <dbReference type="EMBL" id="TDC03257.1"/>
    </source>
</evidence>
<accession>A0A4R4N8K0</accession>
<organism evidence="1 2">
    <name type="scientific">Nonomuraea longispora</name>
    <dbReference type="NCBI Taxonomy" id="1848320"/>
    <lineage>
        <taxon>Bacteria</taxon>
        <taxon>Bacillati</taxon>
        <taxon>Actinomycetota</taxon>
        <taxon>Actinomycetes</taxon>
        <taxon>Streptosporangiales</taxon>
        <taxon>Streptosporangiaceae</taxon>
        <taxon>Nonomuraea</taxon>
    </lineage>
</organism>
<dbReference type="OrthoDB" id="9789109at2"/>